<gene>
    <name evidence="1" type="ORF">SAMN05660461_0432</name>
</gene>
<dbReference type="RefSeq" id="WP_079467769.1">
    <property type="nucleotide sequence ID" value="NZ_FUZZ01000001.1"/>
</dbReference>
<evidence type="ECO:0000313" key="2">
    <source>
        <dbReference type="Proteomes" id="UP000190166"/>
    </source>
</evidence>
<evidence type="ECO:0008006" key="3">
    <source>
        <dbReference type="Google" id="ProtNLM"/>
    </source>
</evidence>
<proteinExistence type="predicted"/>
<keyword evidence="2" id="KW-1185">Reference proteome</keyword>
<dbReference type="PROSITE" id="PS51257">
    <property type="entry name" value="PROKAR_LIPOPROTEIN"/>
    <property type="match status" value="1"/>
</dbReference>
<protein>
    <recommendedName>
        <fullName evidence="3">PsbP protein</fullName>
    </recommendedName>
</protein>
<organism evidence="1 2">
    <name type="scientific">Chitinophaga ginsengisegetis</name>
    <dbReference type="NCBI Taxonomy" id="393003"/>
    <lineage>
        <taxon>Bacteria</taxon>
        <taxon>Pseudomonadati</taxon>
        <taxon>Bacteroidota</taxon>
        <taxon>Chitinophagia</taxon>
        <taxon>Chitinophagales</taxon>
        <taxon>Chitinophagaceae</taxon>
        <taxon>Chitinophaga</taxon>
    </lineage>
</organism>
<evidence type="ECO:0000313" key="1">
    <source>
        <dbReference type="EMBL" id="SKC95569.1"/>
    </source>
</evidence>
<dbReference type="Proteomes" id="UP000190166">
    <property type="component" value="Unassembled WGS sequence"/>
</dbReference>
<reference evidence="1 2" key="1">
    <citation type="submission" date="2017-02" db="EMBL/GenBank/DDBJ databases">
        <authorList>
            <person name="Peterson S.W."/>
        </authorList>
    </citation>
    <scope>NUCLEOTIDE SEQUENCE [LARGE SCALE GENOMIC DNA]</scope>
    <source>
        <strain evidence="1 2">DSM 18108</strain>
    </source>
</reference>
<dbReference type="EMBL" id="FUZZ01000001">
    <property type="protein sequence ID" value="SKC95569.1"/>
    <property type="molecule type" value="Genomic_DNA"/>
</dbReference>
<sequence>MRIRTIPIFLLVVITACTYKSNYRKAAEDVFEQIPDTKNLNAGKREYRLDVPVGWTTRHQMVYGIDYYFLSAPKTAADPNTNINVITERMQNLSLEVYVKKAIEQIKLSIPSAVILDKGIIETDSLKGAWYKYNMEPQGIKATLVSYIFPKDDVAYIITAGTQTKDADRYRNTFDRVARSFKFKD</sequence>
<accession>A0A1T5N5T8</accession>
<dbReference type="STRING" id="393003.SAMN05660461_0432"/>
<dbReference type="AlphaFoldDB" id="A0A1T5N5T8"/>
<name>A0A1T5N5T8_9BACT</name>
<dbReference type="Gene3D" id="3.40.1000.10">
    <property type="entry name" value="Mog1/PsbP, alpha/beta/alpha sandwich"/>
    <property type="match status" value="1"/>
</dbReference>